<dbReference type="GO" id="GO:0005524">
    <property type="term" value="F:ATP binding"/>
    <property type="evidence" value="ECO:0007669"/>
    <property type="project" value="UniProtKB-KW"/>
</dbReference>
<feature type="transmembrane region" description="Helical" evidence="6">
    <location>
        <begin position="243"/>
        <end position="267"/>
    </location>
</feature>
<feature type="transmembrane region" description="Helical" evidence="6">
    <location>
        <begin position="273"/>
        <end position="291"/>
    </location>
</feature>
<dbReference type="PROSITE" id="PS50929">
    <property type="entry name" value="ABC_TM1F"/>
    <property type="match status" value="1"/>
</dbReference>
<keyword evidence="9" id="KW-1185">Reference proteome</keyword>
<name>A0ABW0P6B3_9HYPH</name>
<feature type="domain" description="ABC transmembrane type-1" evidence="7">
    <location>
        <begin position="124"/>
        <end position="416"/>
    </location>
</feature>
<evidence type="ECO:0000256" key="5">
    <source>
        <dbReference type="SAM" id="MobiDB-lite"/>
    </source>
</evidence>
<dbReference type="InterPro" id="IPR036640">
    <property type="entry name" value="ABC1_TM_sf"/>
</dbReference>
<dbReference type="EMBL" id="JBHSLU010000076">
    <property type="protein sequence ID" value="MFC5507925.1"/>
    <property type="molecule type" value="Genomic_DNA"/>
</dbReference>
<feature type="transmembrane region" description="Helical" evidence="6">
    <location>
        <begin position="173"/>
        <end position="195"/>
    </location>
</feature>
<evidence type="ECO:0000256" key="6">
    <source>
        <dbReference type="SAM" id="Phobius"/>
    </source>
</evidence>
<evidence type="ECO:0000313" key="8">
    <source>
        <dbReference type="EMBL" id="MFC5507925.1"/>
    </source>
</evidence>
<dbReference type="RefSeq" id="WP_066716986.1">
    <property type="nucleotide sequence ID" value="NZ_JBHSLU010000076.1"/>
</dbReference>
<reference evidence="9" key="1">
    <citation type="journal article" date="2019" name="Int. J. Syst. Evol. Microbiol.">
        <title>The Global Catalogue of Microorganisms (GCM) 10K type strain sequencing project: providing services to taxonomists for standard genome sequencing and annotation.</title>
        <authorList>
            <consortium name="The Broad Institute Genomics Platform"/>
            <consortium name="The Broad Institute Genome Sequencing Center for Infectious Disease"/>
            <person name="Wu L."/>
            <person name="Ma J."/>
        </authorList>
    </citation>
    <scope>NUCLEOTIDE SEQUENCE [LARGE SCALE GENOMIC DNA]</scope>
    <source>
        <strain evidence="9">CCUG 43117</strain>
    </source>
</reference>
<keyword evidence="4 6" id="KW-0472">Membrane</keyword>
<keyword evidence="8" id="KW-0067">ATP-binding</keyword>
<feature type="region of interest" description="Disordered" evidence="5">
    <location>
        <begin position="81"/>
        <end position="103"/>
    </location>
</feature>
<evidence type="ECO:0000256" key="1">
    <source>
        <dbReference type="ARBA" id="ARBA00004651"/>
    </source>
</evidence>
<feature type="transmembrane region" description="Helical" evidence="6">
    <location>
        <begin position="360"/>
        <end position="381"/>
    </location>
</feature>
<keyword evidence="2 6" id="KW-0812">Transmembrane</keyword>
<feature type="transmembrane region" description="Helical" evidence="6">
    <location>
        <begin position="30"/>
        <end position="54"/>
    </location>
</feature>
<dbReference type="Gene3D" id="1.20.1560.10">
    <property type="entry name" value="ABC transporter type 1, transmembrane domain"/>
    <property type="match status" value="1"/>
</dbReference>
<dbReference type="SUPFAM" id="SSF90123">
    <property type="entry name" value="ABC transporter transmembrane region"/>
    <property type="match status" value="1"/>
</dbReference>
<dbReference type="Proteomes" id="UP001596060">
    <property type="component" value="Unassembled WGS sequence"/>
</dbReference>
<comment type="subcellular location">
    <subcellularLocation>
        <location evidence="1">Cell membrane</location>
        <topology evidence="1">Multi-pass membrane protein</topology>
    </subcellularLocation>
</comment>
<protein>
    <submittedName>
        <fullName evidence="8">ABC transporter ATP-binding protein</fullName>
    </submittedName>
</protein>
<evidence type="ECO:0000256" key="3">
    <source>
        <dbReference type="ARBA" id="ARBA00022989"/>
    </source>
</evidence>
<feature type="transmembrane region" description="Helical" evidence="6">
    <location>
        <begin position="122"/>
        <end position="141"/>
    </location>
</feature>
<evidence type="ECO:0000256" key="4">
    <source>
        <dbReference type="ARBA" id="ARBA00023136"/>
    </source>
</evidence>
<proteinExistence type="predicted"/>
<evidence type="ECO:0000256" key="2">
    <source>
        <dbReference type="ARBA" id="ARBA00022692"/>
    </source>
</evidence>
<evidence type="ECO:0000313" key="9">
    <source>
        <dbReference type="Proteomes" id="UP001596060"/>
    </source>
</evidence>
<keyword evidence="8" id="KW-0547">Nucleotide-binding</keyword>
<sequence length="437" mass="48404">MNTLLVISEYVHQITHNIAGLDYPHGHWGLTLLAVAVFIVAPVWTIGQGGIALFRWASSVRRRRARLAAVISRPVAASNEVRDRLPSGSEAANTPTGRNGDASVPHDPWRLALFVARATSRYQILLVLLSLMTLPSAWLLLDIPKHIINHALASPQTHDGMTFLGFHLPRLELLIALCGSYLAVLTASGLVKFAATRIRGRASERLVRRLRLNIVRRSRKEIAPEAKASLAAVAVQEVEPIGYFGASIFVVPLIYGGTLLTSLAFLFIQNPALAFSALIMLPIQMTLLPRIQHRLNSKIRERVFATRALTGLLTTKGSNPKTAVDDKSIMPSLRQQANQIATLERLRVEISDLKGRLRGLYNYTSNLTPFFFFAIGGYLVVQERLSLGSLVAAIAAYREIAPALRELFDFVQNWSDAEARFEEVRRVILESEAVKRV</sequence>
<dbReference type="InterPro" id="IPR011527">
    <property type="entry name" value="ABC1_TM_dom"/>
</dbReference>
<comment type="caution">
    <text evidence="8">The sequence shown here is derived from an EMBL/GenBank/DDBJ whole genome shotgun (WGS) entry which is preliminary data.</text>
</comment>
<accession>A0ABW0P6B3</accession>
<evidence type="ECO:0000259" key="7">
    <source>
        <dbReference type="PROSITE" id="PS50929"/>
    </source>
</evidence>
<gene>
    <name evidence="8" type="ORF">ACFPN9_22025</name>
</gene>
<keyword evidence="3 6" id="KW-1133">Transmembrane helix</keyword>
<organism evidence="8 9">
    <name type="scientific">Bosea massiliensis</name>
    <dbReference type="NCBI Taxonomy" id="151419"/>
    <lineage>
        <taxon>Bacteria</taxon>
        <taxon>Pseudomonadati</taxon>
        <taxon>Pseudomonadota</taxon>
        <taxon>Alphaproteobacteria</taxon>
        <taxon>Hyphomicrobiales</taxon>
        <taxon>Boseaceae</taxon>
        <taxon>Bosea</taxon>
    </lineage>
</organism>